<proteinExistence type="predicted"/>
<feature type="compositionally biased region" description="Acidic residues" evidence="1">
    <location>
        <begin position="33"/>
        <end position="42"/>
    </location>
</feature>
<name>A0A9R0DSL9_SPOFR</name>
<evidence type="ECO:0000313" key="2">
    <source>
        <dbReference type="Proteomes" id="UP000829999"/>
    </source>
</evidence>
<dbReference type="Proteomes" id="UP000829999">
    <property type="component" value="Chromosome 10"/>
</dbReference>
<gene>
    <name evidence="3" type="primary">LOC126911153</name>
</gene>
<reference evidence="3" key="1">
    <citation type="submission" date="2025-08" db="UniProtKB">
        <authorList>
            <consortium name="RefSeq"/>
        </authorList>
    </citation>
    <scope>IDENTIFICATION</scope>
    <source>
        <tissue evidence="3">Whole larval tissue</tissue>
    </source>
</reference>
<evidence type="ECO:0000313" key="3">
    <source>
        <dbReference type="RefSeq" id="XP_050552474.1"/>
    </source>
</evidence>
<accession>A0A9R0DSL9</accession>
<feature type="compositionally biased region" description="Basic and acidic residues" evidence="1">
    <location>
        <begin position="44"/>
        <end position="56"/>
    </location>
</feature>
<dbReference type="OrthoDB" id="3039988at2759"/>
<dbReference type="GeneID" id="126911153"/>
<dbReference type="AlphaFoldDB" id="A0A9R0DSL9"/>
<dbReference type="RefSeq" id="XP_050552474.1">
    <property type="nucleotide sequence ID" value="XM_050696517.1"/>
</dbReference>
<keyword evidence="2" id="KW-1185">Reference proteome</keyword>
<evidence type="ECO:0000256" key="1">
    <source>
        <dbReference type="SAM" id="MobiDB-lite"/>
    </source>
</evidence>
<sequence>MEDNDSTSVCGERESIVYNPCILNGDVEQMDKENEDVDEVGQDDLARAEKRQREDSTGDEDSWTQIKGKKKTRRDNISTLHKEKYEVYISHKDPLPKQFALARLLKDNNIANVTQVKYLSPYKIRLQFEDELAMNKLCICEKLIEKGWRIQKAMQLSLSYGLIKNVDLELSDEEIHQYISCPAPAKLLSVRRLNRRNTVDGGWCPSESLRLCFEGDFLPAFVSVCDINIKVLPYVHQVSQCSLCWKFGHSRKMCQTKKIVCPKCGGPHENCETLKFVCVNCKGDHISLSKTCPVYRKERRVREIMSEFGCTYRKALECYISPKSQGTLDTVVPMQPPLAMNSQDLFPSLSQESLQVNPEPTFRSTYAEVVQSKVTVHPSKELFSSPVKSSHKLKQNKAQSSKEKRRDDNEDWMFWNSEPDYISPNPDCNEEDKNNQGPSFSELLSRIKEIIFLKQSNLTTKVKSIIQLCLEWLVLVVVNFISEWPMIKVLWNLMNLPRDG</sequence>
<organism evidence="2 3">
    <name type="scientific">Spodoptera frugiperda</name>
    <name type="common">Fall armyworm</name>
    <dbReference type="NCBI Taxonomy" id="7108"/>
    <lineage>
        <taxon>Eukaryota</taxon>
        <taxon>Metazoa</taxon>
        <taxon>Ecdysozoa</taxon>
        <taxon>Arthropoda</taxon>
        <taxon>Hexapoda</taxon>
        <taxon>Insecta</taxon>
        <taxon>Pterygota</taxon>
        <taxon>Neoptera</taxon>
        <taxon>Endopterygota</taxon>
        <taxon>Lepidoptera</taxon>
        <taxon>Glossata</taxon>
        <taxon>Ditrysia</taxon>
        <taxon>Noctuoidea</taxon>
        <taxon>Noctuidae</taxon>
        <taxon>Amphipyrinae</taxon>
        <taxon>Spodoptera</taxon>
    </lineage>
</organism>
<protein>
    <submittedName>
        <fullName evidence="3">Uncharacterized protein LOC126911153</fullName>
    </submittedName>
</protein>
<feature type="region of interest" description="Disordered" evidence="1">
    <location>
        <begin position="27"/>
        <end position="68"/>
    </location>
</feature>
<feature type="region of interest" description="Disordered" evidence="1">
    <location>
        <begin position="385"/>
        <end position="409"/>
    </location>
</feature>